<evidence type="ECO:0000313" key="3">
    <source>
        <dbReference type="EMBL" id="GGL45329.1"/>
    </source>
</evidence>
<protein>
    <recommendedName>
        <fullName evidence="2">DUF7389 domain-containing protein</fullName>
    </recommendedName>
</protein>
<name>A0A830EYS6_9EURY</name>
<accession>A0A830EYS6</accession>
<dbReference type="InterPro" id="IPR055813">
    <property type="entry name" value="DUF7389"/>
</dbReference>
<dbReference type="OrthoDB" id="220598at2157"/>
<sequence>MSDTTDASSDAAAEQPTETKHVERTDVGVSITVQLKRGSGTRDEDKIKGKVKAQTLEDAKEDMEVLRSYLHTLAEDARQIQPEVETE</sequence>
<gene>
    <name evidence="3" type="ORF">GCM10009037_30950</name>
</gene>
<evidence type="ECO:0000259" key="2">
    <source>
        <dbReference type="Pfam" id="PF24115"/>
    </source>
</evidence>
<evidence type="ECO:0000313" key="4">
    <source>
        <dbReference type="Proteomes" id="UP000628840"/>
    </source>
</evidence>
<evidence type="ECO:0000256" key="1">
    <source>
        <dbReference type="SAM" id="MobiDB-lite"/>
    </source>
</evidence>
<keyword evidence="4" id="KW-1185">Reference proteome</keyword>
<comment type="caution">
    <text evidence="3">The sequence shown here is derived from an EMBL/GenBank/DDBJ whole genome shotgun (WGS) entry which is preliminary data.</text>
</comment>
<feature type="domain" description="DUF7389" evidence="2">
    <location>
        <begin position="18"/>
        <end position="83"/>
    </location>
</feature>
<feature type="region of interest" description="Disordered" evidence="1">
    <location>
        <begin position="1"/>
        <end position="26"/>
    </location>
</feature>
<feature type="compositionally biased region" description="Basic and acidic residues" evidence="1">
    <location>
        <begin position="17"/>
        <end position="26"/>
    </location>
</feature>
<dbReference type="Proteomes" id="UP000628840">
    <property type="component" value="Unassembled WGS sequence"/>
</dbReference>
<organism evidence="3 4">
    <name type="scientific">Halarchaeum grantii</name>
    <dbReference type="NCBI Taxonomy" id="1193105"/>
    <lineage>
        <taxon>Archaea</taxon>
        <taxon>Methanobacteriati</taxon>
        <taxon>Methanobacteriota</taxon>
        <taxon>Stenosarchaea group</taxon>
        <taxon>Halobacteria</taxon>
        <taxon>Halobacteriales</taxon>
        <taxon>Halobacteriaceae</taxon>
    </lineage>
</organism>
<proteinExistence type="predicted"/>
<dbReference type="Pfam" id="PF24115">
    <property type="entry name" value="DUF7389"/>
    <property type="match status" value="1"/>
</dbReference>
<feature type="compositionally biased region" description="Low complexity" evidence="1">
    <location>
        <begin position="1"/>
        <end position="13"/>
    </location>
</feature>
<dbReference type="RefSeq" id="WP_188884558.1">
    <property type="nucleotide sequence ID" value="NZ_BMPF01000009.1"/>
</dbReference>
<dbReference type="AlphaFoldDB" id="A0A830EYS6"/>
<reference evidence="3 4" key="1">
    <citation type="journal article" date="2019" name="Int. J. Syst. Evol. Microbiol.">
        <title>The Global Catalogue of Microorganisms (GCM) 10K type strain sequencing project: providing services to taxonomists for standard genome sequencing and annotation.</title>
        <authorList>
            <consortium name="The Broad Institute Genomics Platform"/>
            <consortium name="The Broad Institute Genome Sequencing Center for Infectious Disease"/>
            <person name="Wu L."/>
            <person name="Ma J."/>
        </authorList>
    </citation>
    <scope>NUCLEOTIDE SEQUENCE [LARGE SCALE GENOMIC DNA]</scope>
    <source>
        <strain evidence="3 4">JCM 19585</strain>
    </source>
</reference>
<dbReference type="EMBL" id="BMPF01000009">
    <property type="protein sequence ID" value="GGL45329.1"/>
    <property type="molecule type" value="Genomic_DNA"/>
</dbReference>